<dbReference type="RefSeq" id="WP_182920955.1">
    <property type="nucleotide sequence ID" value="NZ_WNXD01000001.1"/>
</dbReference>
<evidence type="ECO:0000313" key="2">
    <source>
        <dbReference type="Proteomes" id="UP000601055"/>
    </source>
</evidence>
<dbReference type="AlphaFoldDB" id="A0A923DUS5"/>
<keyword evidence="2" id="KW-1185">Reference proteome</keyword>
<dbReference type="Pfam" id="PF13715">
    <property type="entry name" value="CarbopepD_reg_2"/>
    <property type="match status" value="1"/>
</dbReference>
<name>A0A923DUS5_9SPHI</name>
<dbReference type="Gene3D" id="2.60.40.1120">
    <property type="entry name" value="Carboxypeptidase-like, regulatory domain"/>
    <property type="match status" value="1"/>
</dbReference>
<dbReference type="InterPro" id="IPR008969">
    <property type="entry name" value="CarboxyPept-like_regulatory"/>
</dbReference>
<evidence type="ECO:0000313" key="1">
    <source>
        <dbReference type="EMBL" id="MBB2144261.1"/>
    </source>
</evidence>
<proteinExistence type="predicted"/>
<protein>
    <recommendedName>
        <fullName evidence="3">CarboxypepD_reg-like domain-containing protein</fullName>
    </recommendedName>
</protein>
<sequence>MQNFKITVSKPCSENWESMKPLEKGRFCDSCEKEVIDFTKFTNQELASWFKQDKGMSCGRLNPAQLNHLIVPKSNFSLKIFKPSLIAASMIAFLSFPKLSVAHTKLYYPTFLFEDKTKSPVTITIQKTDSNIVIKGRVIDNEDKQPVVGLFIAIKGGKVIGTTDVKGNFEIKLDRAKFSKKTILEFRYLGYETKEFKLNLNKHNPIFIEMKVSALILGGIAIIREKSLFEKIQEFFNV</sequence>
<organism evidence="1 2">
    <name type="scientific">Pedobacter planticolens</name>
    <dbReference type="NCBI Taxonomy" id="2679964"/>
    <lineage>
        <taxon>Bacteria</taxon>
        <taxon>Pseudomonadati</taxon>
        <taxon>Bacteroidota</taxon>
        <taxon>Sphingobacteriia</taxon>
        <taxon>Sphingobacteriales</taxon>
        <taxon>Sphingobacteriaceae</taxon>
        <taxon>Pedobacter</taxon>
    </lineage>
</organism>
<evidence type="ECO:0008006" key="3">
    <source>
        <dbReference type="Google" id="ProtNLM"/>
    </source>
</evidence>
<gene>
    <name evidence="1" type="ORF">GM921_02075</name>
</gene>
<dbReference type="EMBL" id="WNXD01000001">
    <property type="protein sequence ID" value="MBB2144261.1"/>
    <property type="molecule type" value="Genomic_DNA"/>
</dbReference>
<accession>A0A923DUS5</accession>
<reference evidence="1" key="1">
    <citation type="submission" date="2019-11" db="EMBL/GenBank/DDBJ databases">
        <title>Description of Pedobacter sp. LMG 31464T.</title>
        <authorList>
            <person name="Carlier A."/>
            <person name="Qi S."/>
            <person name="Vandamme P."/>
        </authorList>
    </citation>
    <scope>NUCLEOTIDE SEQUENCE</scope>
    <source>
        <strain evidence="1">LMG 31464</strain>
    </source>
</reference>
<comment type="caution">
    <text evidence="1">The sequence shown here is derived from an EMBL/GenBank/DDBJ whole genome shotgun (WGS) entry which is preliminary data.</text>
</comment>
<dbReference type="Proteomes" id="UP000601055">
    <property type="component" value="Unassembled WGS sequence"/>
</dbReference>
<dbReference type="SUPFAM" id="SSF49464">
    <property type="entry name" value="Carboxypeptidase regulatory domain-like"/>
    <property type="match status" value="1"/>
</dbReference>